<dbReference type="EMBL" id="BNCK01000002">
    <property type="protein sequence ID" value="GHF82404.1"/>
    <property type="molecule type" value="Genomic_DNA"/>
</dbReference>
<feature type="chain" id="PRO_5037816944" description="DUF4097 domain-containing protein" evidence="1">
    <location>
        <begin position="22"/>
        <end position="314"/>
    </location>
</feature>
<name>A0A919BCK7_9GAMM</name>
<organism evidence="3 4">
    <name type="scientific">Thalassotalea marina</name>
    <dbReference type="NCBI Taxonomy" id="1673741"/>
    <lineage>
        <taxon>Bacteria</taxon>
        <taxon>Pseudomonadati</taxon>
        <taxon>Pseudomonadota</taxon>
        <taxon>Gammaproteobacteria</taxon>
        <taxon>Alteromonadales</taxon>
        <taxon>Colwelliaceae</taxon>
        <taxon>Thalassotalea</taxon>
    </lineage>
</organism>
<proteinExistence type="predicted"/>
<dbReference type="Proteomes" id="UP000623842">
    <property type="component" value="Unassembled WGS sequence"/>
</dbReference>
<evidence type="ECO:0000313" key="3">
    <source>
        <dbReference type="EMBL" id="GHF82404.1"/>
    </source>
</evidence>
<protein>
    <recommendedName>
        <fullName evidence="2">DUF4097 domain-containing protein</fullName>
    </recommendedName>
</protein>
<dbReference type="RefSeq" id="WP_189767363.1">
    <property type="nucleotide sequence ID" value="NZ_BNCK01000002.1"/>
</dbReference>
<accession>A0A919BCK7</accession>
<evidence type="ECO:0000259" key="2">
    <source>
        <dbReference type="Pfam" id="PF13349"/>
    </source>
</evidence>
<feature type="domain" description="DUF4097" evidence="2">
    <location>
        <begin position="36"/>
        <end position="231"/>
    </location>
</feature>
<reference evidence="3" key="1">
    <citation type="journal article" date="2014" name="Int. J. Syst. Evol. Microbiol.">
        <title>Complete genome sequence of Corynebacterium casei LMG S-19264T (=DSM 44701T), isolated from a smear-ripened cheese.</title>
        <authorList>
            <consortium name="US DOE Joint Genome Institute (JGI-PGF)"/>
            <person name="Walter F."/>
            <person name="Albersmeier A."/>
            <person name="Kalinowski J."/>
            <person name="Ruckert C."/>
        </authorList>
    </citation>
    <scope>NUCLEOTIDE SEQUENCE</scope>
    <source>
        <strain evidence="3">KCTC 42731</strain>
    </source>
</reference>
<dbReference type="AlphaFoldDB" id="A0A919BCK7"/>
<reference evidence="3" key="2">
    <citation type="submission" date="2020-09" db="EMBL/GenBank/DDBJ databases">
        <authorList>
            <person name="Sun Q."/>
            <person name="Kim S."/>
        </authorList>
    </citation>
    <scope>NUCLEOTIDE SEQUENCE</scope>
    <source>
        <strain evidence="3">KCTC 42731</strain>
    </source>
</reference>
<dbReference type="Pfam" id="PF13349">
    <property type="entry name" value="DUF4097"/>
    <property type="match status" value="1"/>
</dbReference>
<evidence type="ECO:0000313" key="4">
    <source>
        <dbReference type="Proteomes" id="UP000623842"/>
    </source>
</evidence>
<gene>
    <name evidence="3" type="ORF">GCM10017161_06980</name>
</gene>
<keyword evidence="4" id="KW-1185">Reference proteome</keyword>
<dbReference type="InterPro" id="IPR025164">
    <property type="entry name" value="Toastrack_DUF4097"/>
</dbReference>
<feature type="signal peptide" evidence="1">
    <location>
        <begin position="1"/>
        <end position="21"/>
    </location>
</feature>
<keyword evidence="1" id="KW-0732">Signal</keyword>
<sequence>MHFSKLLGGLAIIAISLPALAGEKVDKSLSAKDVTKVCIDNLRGEVKIKGWSKEQVDVSGELDDETEEFVFEKIGSTIVIKVKVHNNQRNFNDEDGSDLNISVPQNVRVEFNGVSSDFSIADIEGGVEGKSVSGNITASAIKSHAELSTVSGNIDAKDLHGKIQMTSVSGDVNDVSSSGKLKLRSVSGKVDTKSNAKDVDLSVVSGDIEFSLAKVDELEVSSVSGEIEGKLSLNDNGRLEMSTVSGDIDIKFNNDVQASFRLKSNAGGNLVNRITDEKAKEAKYGPSSKLTFATGNASATVKGTTVSGTIRLGK</sequence>
<comment type="caution">
    <text evidence="3">The sequence shown here is derived from an EMBL/GenBank/DDBJ whole genome shotgun (WGS) entry which is preliminary data.</text>
</comment>
<evidence type="ECO:0000256" key="1">
    <source>
        <dbReference type="SAM" id="SignalP"/>
    </source>
</evidence>